<name>A0ACC3CBC6_PYRYE</name>
<protein>
    <submittedName>
        <fullName evidence="1">Uncharacterized protein</fullName>
    </submittedName>
</protein>
<evidence type="ECO:0000313" key="2">
    <source>
        <dbReference type="Proteomes" id="UP000798662"/>
    </source>
</evidence>
<keyword evidence="2" id="KW-1185">Reference proteome</keyword>
<evidence type="ECO:0000313" key="1">
    <source>
        <dbReference type="EMBL" id="KAK1867464.1"/>
    </source>
</evidence>
<proteinExistence type="predicted"/>
<organism evidence="1 2">
    <name type="scientific">Pyropia yezoensis</name>
    <name type="common">Susabi-nori</name>
    <name type="synonym">Porphyra yezoensis</name>
    <dbReference type="NCBI Taxonomy" id="2788"/>
    <lineage>
        <taxon>Eukaryota</taxon>
        <taxon>Rhodophyta</taxon>
        <taxon>Bangiophyceae</taxon>
        <taxon>Bangiales</taxon>
        <taxon>Bangiaceae</taxon>
        <taxon>Pyropia</taxon>
    </lineage>
</organism>
<dbReference type="EMBL" id="CM020620">
    <property type="protein sequence ID" value="KAK1867464.1"/>
    <property type="molecule type" value="Genomic_DNA"/>
</dbReference>
<dbReference type="Proteomes" id="UP000798662">
    <property type="component" value="Chromosome 3"/>
</dbReference>
<sequence>MAFPARRTMDAFRRGRIVAQTMSERYIPIGKIGEGTYGLVYKARVAGVAGVGGWERSTRPPPPSGHGDGGGDDGGDGDRLVAVKKFKCFKSGDGISPTAVREIKLLRELRHPAIVSLVDVLLDTTVAQPIPPAKDAKAGGGSGGMPVEERSLYLVFEYADHDLLDMIRFHHNHPASPMPTGTIKSLLYQILSGLAYLHKNWILHRDLKPSNILVTGGDRPPASRGVIKIADFGLARLFQSPLRPLPDVDAVVVTIWYRAPELLLGARHYTAAVDMWAVGCIFAELCASKPLFQGSERERAPDDRAPFQADQLDKIFRLLGKPSSTTWPGVTSLPHWTDVRGWVGYPNRLASMLPGRLKAGGAGHDLLARLLVYDPEQRISAEEALAHPFFKEEPLPRPNAFENDVDPYAPRTVTPLDVAKDTGWAKSSLSGSPGAAIAAATAGGVSVPVGGSAHVAKRVRR</sequence>
<gene>
    <name evidence="1" type="ORF">I4F81_009970</name>
</gene>
<reference evidence="1" key="1">
    <citation type="submission" date="2019-11" db="EMBL/GenBank/DDBJ databases">
        <title>Nori genome reveals adaptations in red seaweeds to the harsh intertidal environment.</title>
        <authorList>
            <person name="Wang D."/>
            <person name="Mao Y."/>
        </authorList>
    </citation>
    <scope>NUCLEOTIDE SEQUENCE</scope>
    <source>
        <tissue evidence="1">Gametophyte</tissue>
    </source>
</reference>
<comment type="caution">
    <text evidence="1">The sequence shown here is derived from an EMBL/GenBank/DDBJ whole genome shotgun (WGS) entry which is preliminary data.</text>
</comment>
<accession>A0ACC3CBC6</accession>